<dbReference type="InterPro" id="IPR009057">
    <property type="entry name" value="Homeodomain-like_sf"/>
</dbReference>
<keyword evidence="1" id="KW-0805">Transcription regulation</keyword>
<dbReference type="SUPFAM" id="SSF46689">
    <property type="entry name" value="Homeodomain-like"/>
    <property type="match status" value="2"/>
</dbReference>
<evidence type="ECO:0000259" key="4">
    <source>
        <dbReference type="PROSITE" id="PS01124"/>
    </source>
</evidence>
<dbReference type="Gene3D" id="3.40.50.880">
    <property type="match status" value="1"/>
</dbReference>
<evidence type="ECO:0000256" key="1">
    <source>
        <dbReference type="ARBA" id="ARBA00023015"/>
    </source>
</evidence>
<dbReference type="InterPro" id="IPR029062">
    <property type="entry name" value="Class_I_gatase-like"/>
</dbReference>
<dbReference type="PANTHER" id="PTHR46796">
    <property type="entry name" value="HTH-TYPE TRANSCRIPTIONAL ACTIVATOR RHAS-RELATED"/>
    <property type="match status" value="1"/>
</dbReference>
<organism evidence="5 6">
    <name type="scientific">Pokkaliibacter plantistimulans</name>
    <dbReference type="NCBI Taxonomy" id="1635171"/>
    <lineage>
        <taxon>Bacteria</taxon>
        <taxon>Pseudomonadati</taxon>
        <taxon>Pseudomonadota</taxon>
        <taxon>Gammaproteobacteria</taxon>
        <taxon>Oceanospirillales</taxon>
        <taxon>Balneatrichaceae</taxon>
        <taxon>Pokkaliibacter</taxon>
    </lineage>
</organism>
<dbReference type="InterPro" id="IPR002818">
    <property type="entry name" value="DJ-1/PfpI"/>
</dbReference>
<dbReference type="SMART" id="SM00342">
    <property type="entry name" value="HTH_ARAC"/>
    <property type="match status" value="1"/>
</dbReference>
<dbReference type="SUPFAM" id="SSF52317">
    <property type="entry name" value="Class I glutamine amidotransferase-like"/>
    <property type="match status" value="1"/>
</dbReference>
<dbReference type="Gene3D" id="1.10.10.60">
    <property type="entry name" value="Homeodomain-like"/>
    <property type="match status" value="1"/>
</dbReference>
<accession>A0ABX5LPW8</accession>
<protein>
    <recommendedName>
        <fullName evidence="4">HTH araC/xylS-type domain-containing protein</fullName>
    </recommendedName>
</protein>
<comment type="caution">
    <text evidence="5">The sequence shown here is derived from an EMBL/GenBank/DDBJ whole genome shotgun (WGS) entry which is preliminary data.</text>
</comment>
<dbReference type="InterPro" id="IPR018060">
    <property type="entry name" value="HTH_AraC"/>
</dbReference>
<name>A0ABX5LPW8_9GAMM</name>
<dbReference type="Pfam" id="PF12833">
    <property type="entry name" value="HTH_18"/>
    <property type="match status" value="1"/>
</dbReference>
<keyword evidence="2" id="KW-0238">DNA-binding</keyword>
<proteinExistence type="predicted"/>
<dbReference type="InterPro" id="IPR050204">
    <property type="entry name" value="AraC_XylS_family_regulators"/>
</dbReference>
<sequence>MNREIIVTAKPHCSVQLSNRVYMPKQAEPSAPAMPVAIILLENFSMMAFSAALDALVTANLVSSRPLYHVHTFGRQSKLVRSDLGIDIAVDEQLEELQPALYRAIIVCGGYRVSLATDAMLKKKLQAAARNKPVFGGIWNGAYHLINAGVLGNQRFTLHPDNRESLKERFPSANVVRAPYVIDEDFMSCAGPHSALLMMLQFIRREHGRECVQAVEDVLNRDRLDEEQDMFIASVTSRPGLPPSLKTVLEIMENNIEDPVSLDELVGYAGVSRRVLERAFMKHLGTSPSRFYQELRLTKARQLVMQSDEEMANIAVACGFSSLSHFRHCYRAYFGVPPGQARKERNLIYTS</sequence>
<gene>
    <name evidence="5" type="ORF">WH50_24845</name>
</gene>
<keyword evidence="6" id="KW-1185">Reference proteome</keyword>
<evidence type="ECO:0000256" key="3">
    <source>
        <dbReference type="ARBA" id="ARBA00023163"/>
    </source>
</evidence>
<dbReference type="Pfam" id="PF01965">
    <property type="entry name" value="DJ-1_PfpI"/>
    <property type="match status" value="1"/>
</dbReference>
<dbReference type="InterPro" id="IPR018062">
    <property type="entry name" value="HTH_AraC-typ_CS"/>
</dbReference>
<dbReference type="Proteomes" id="UP000248090">
    <property type="component" value="Unassembled WGS sequence"/>
</dbReference>
<feature type="domain" description="HTH araC/xylS-type" evidence="4">
    <location>
        <begin position="246"/>
        <end position="344"/>
    </location>
</feature>
<keyword evidence="3" id="KW-0804">Transcription</keyword>
<evidence type="ECO:0000313" key="6">
    <source>
        <dbReference type="Proteomes" id="UP000248090"/>
    </source>
</evidence>
<reference evidence="5 6" key="1">
    <citation type="submission" date="2015-03" db="EMBL/GenBank/DDBJ databases">
        <authorList>
            <person name="Krishnan R."/>
            <person name="Midha S."/>
            <person name="Patil P.B."/>
            <person name="Rameshkumar N."/>
        </authorList>
    </citation>
    <scope>NUCLEOTIDE SEQUENCE [LARGE SCALE GENOMIC DNA]</scope>
    <source>
        <strain evidence="5 6">L1E11</strain>
    </source>
</reference>
<dbReference type="CDD" id="cd03136">
    <property type="entry name" value="GATase1_AraC_ArgR_like"/>
    <property type="match status" value="1"/>
</dbReference>
<dbReference type="EMBL" id="LAPT01000157">
    <property type="protein sequence ID" value="PXF28704.1"/>
    <property type="molecule type" value="Genomic_DNA"/>
</dbReference>
<evidence type="ECO:0000256" key="2">
    <source>
        <dbReference type="ARBA" id="ARBA00023125"/>
    </source>
</evidence>
<dbReference type="PROSITE" id="PS00041">
    <property type="entry name" value="HTH_ARAC_FAMILY_1"/>
    <property type="match status" value="1"/>
</dbReference>
<evidence type="ECO:0000313" key="5">
    <source>
        <dbReference type="EMBL" id="PXF28704.1"/>
    </source>
</evidence>
<dbReference type="PROSITE" id="PS01124">
    <property type="entry name" value="HTH_ARAC_FAMILY_2"/>
    <property type="match status" value="1"/>
</dbReference>